<sequence>MEARRGDDVIAVGGPRVRALLALLLLDAGRLVPAERLIDGLYGQDPPAGAANALQSQVSRLRRGLGDAGLVEGHAAGYRLAVERDAVDVHRFERLAREGREALSKGAPGQAAALLREALELWRGPAMADLAAPFAAARATRLEEARAAVVEDLAEASLATGRHPEALGALRGLVAEHPLRERARGLLMRALYLDGRQAEALAAYEDARAALAEELGADPSPELAAVHLAVLRGEVAAAPPASVRSHLPAQLTSFVGREEELRRVGALLSEGRLVTLLGPGGAGKTRLAVEAGQREPGEVCFVDLAQVGDGRDLPQAVLGALGLREHGIRDGAPQGDPVERLVSALADRALLIILDNCEHVVADAARLAHRLLSACPALRVLATSREALGITGERLRPLPPLPLPPAGTAAEDVLGYPAVRLFADRAAAVRPDFAVTAGNVGSVLRICGALDGLPLAIELAAARLRSLPVEEVAARLDDRFRLLSRGNRAAAPRHQTLRAVVEWSWDLLDEDERALARRLTVFSGGFTAEAAARVCGLSGFALDDLLAGLVDKSFVQVDGVRYRMLETVRAFGLERLAEAGERERFRRAHAAFFLDLAETADPRLRSAEQLDWLARLAAEHGNLRAALRWAVTADPGTGLRLMAAASWYMWLRGRRGELGGPAAGLLAAVGPVPPEGLAEEYVTCVVNARATGALGADGAAHLRAAETVMATMRGVPRRPGCLVLWAMVNPLPAADDVAERRSHLLMSEDPWLRALDAFSMGYQILFSGETDPAEPLFERATVIFRALGDRWGIANTLDAQAQLAELRGEVERSLTLLAEALELVEELDAREDQSDLLVRRGDLLLRGGDLDAAGRDYERAAGLAARAGAQPKAMTARHGLAEIARLRGDTATARRLYEEVLAAPIAEWGWSGDTPVRAHAGLGWLALAEGDPERARGLFRRAFDGTGGIGGTDGTTVALSGGDTALGMAAVALAEGRPERAAVLLGAERTLRTIGRLLSPDTVRVAAAAREALGDAAYEKAFAQGAAMTREEAADAVLTA</sequence>
<dbReference type="InterPro" id="IPR036388">
    <property type="entry name" value="WH-like_DNA-bd_sf"/>
</dbReference>
<dbReference type="SUPFAM" id="SSF48452">
    <property type="entry name" value="TPR-like"/>
    <property type="match status" value="2"/>
</dbReference>
<evidence type="ECO:0000256" key="2">
    <source>
        <dbReference type="ARBA" id="ARBA00023125"/>
    </source>
</evidence>
<dbReference type="GO" id="GO:0003677">
    <property type="term" value="F:DNA binding"/>
    <property type="evidence" value="ECO:0007669"/>
    <property type="project" value="UniProtKB-UniRule"/>
</dbReference>
<dbReference type="Pfam" id="PF00486">
    <property type="entry name" value="Trans_reg_C"/>
    <property type="match status" value="1"/>
</dbReference>
<proteinExistence type="inferred from homology"/>
<keyword evidence="2 3" id="KW-0238">DNA-binding</keyword>
<dbReference type="EMBL" id="JACJIA010000010">
    <property type="protein sequence ID" value="MBA8954772.1"/>
    <property type="molecule type" value="Genomic_DNA"/>
</dbReference>
<feature type="domain" description="OmpR/PhoB-type" evidence="4">
    <location>
        <begin position="1"/>
        <end position="82"/>
    </location>
</feature>
<dbReference type="GO" id="GO:0016887">
    <property type="term" value="F:ATP hydrolysis activity"/>
    <property type="evidence" value="ECO:0007669"/>
    <property type="project" value="InterPro"/>
</dbReference>
<dbReference type="Pfam" id="PF13424">
    <property type="entry name" value="TPR_12"/>
    <property type="match status" value="1"/>
</dbReference>
<dbReference type="Pfam" id="PF13401">
    <property type="entry name" value="AAA_22"/>
    <property type="match status" value="1"/>
</dbReference>
<dbReference type="SMART" id="SM00862">
    <property type="entry name" value="Trans_reg_C"/>
    <property type="match status" value="1"/>
</dbReference>
<dbReference type="Gene3D" id="1.10.10.10">
    <property type="entry name" value="Winged helix-like DNA-binding domain superfamily/Winged helix DNA-binding domain"/>
    <property type="match status" value="1"/>
</dbReference>
<comment type="caution">
    <text evidence="5">The sequence shown here is derived from an EMBL/GenBank/DDBJ whole genome shotgun (WGS) entry which is preliminary data.</text>
</comment>
<evidence type="ECO:0000313" key="5">
    <source>
        <dbReference type="EMBL" id="MBA8954772.1"/>
    </source>
</evidence>
<dbReference type="SUPFAM" id="SSF52540">
    <property type="entry name" value="P-loop containing nucleoside triphosphate hydrolases"/>
    <property type="match status" value="1"/>
</dbReference>
<dbReference type="SUPFAM" id="SSF46894">
    <property type="entry name" value="C-terminal effector domain of the bipartite response regulators"/>
    <property type="match status" value="1"/>
</dbReference>
<evidence type="ECO:0000259" key="4">
    <source>
        <dbReference type="PROSITE" id="PS51755"/>
    </source>
</evidence>
<dbReference type="InterPro" id="IPR011990">
    <property type="entry name" value="TPR-like_helical_dom_sf"/>
</dbReference>
<dbReference type="PRINTS" id="PR00364">
    <property type="entry name" value="DISEASERSIST"/>
</dbReference>
<dbReference type="GO" id="GO:0000160">
    <property type="term" value="P:phosphorelay signal transduction system"/>
    <property type="evidence" value="ECO:0007669"/>
    <property type="project" value="InterPro"/>
</dbReference>
<evidence type="ECO:0000256" key="1">
    <source>
        <dbReference type="ARBA" id="ARBA00005820"/>
    </source>
</evidence>
<protein>
    <submittedName>
        <fullName evidence="5">Putative ATPase/putative negative regulator of RcsB-dependent stress response</fullName>
    </submittedName>
</protein>
<dbReference type="PROSITE" id="PS51755">
    <property type="entry name" value="OMPR_PHOB"/>
    <property type="match status" value="1"/>
</dbReference>
<comment type="similarity">
    <text evidence="1">Belongs to the AfsR/DnrI/RedD regulatory family.</text>
</comment>
<dbReference type="InterPro" id="IPR049945">
    <property type="entry name" value="AAA_22"/>
</dbReference>
<feature type="DNA-binding region" description="OmpR/PhoB-type" evidence="3">
    <location>
        <begin position="1"/>
        <end position="82"/>
    </location>
</feature>
<gene>
    <name evidence="5" type="ORF">HNR61_006429</name>
</gene>
<dbReference type="RefSeq" id="WP_312898189.1">
    <property type="nucleotide sequence ID" value="NZ_BAAALP010000087.1"/>
</dbReference>
<dbReference type="InterPro" id="IPR005158">
    <property type="entry name" value="BTAD"/>
</dbReference>
<dbReference type="PANTHER" id="PTHR47691">
    <property type="entry name" value="REGULATOR-RELATED"/>
    <property type="match status" value="1"/>
</dbReference>
<reference evidence="5 6" key="1">
    <citation type="submission" date="2020-08" db="EMBL/GenBank/DDBJ databases">
        <title>Genomic Encyclopedia of Type Strains, Phase IV (KMG-IV): sequencing the most valuable type-strain genomes for metagenomic binning, comparative biology and taxonomic classification.</title>
        <authorList>
            <person name="Goeker M."/>
        </authorList>
    </citation>
    <scope>NUCLEOTIDE SEQUENCE [LARGE SCALE GENOMIC DNA]</scope>
    <source>
        <strain evidence="5 6">DSM 44197</strain>
    </source>
</reference>
<name>A0A7W3LV31_ACTNM</name>
<organism evidence="5 6">
    <name type="scientific">Actinomadura namibiensis</name>
    <dbReference type="NCBI Taxonomy" id="182080"/>
    <lineage>
        <taxon>Bacteria</taxon>
        <taxon>Bacillati</taxon>
        <taxon>Actinomycetota</taxon>
        <taxon>Actinomycetes</taxon>
        <taxon>Streptosporangiales</taxon>
        <taxon>Thermomonosporaceae</taxon>
        <taxon>Actinomadura</taxon>
    </lineage>
</organism>
<dbReference type="Gene3D" id="3.40.50.300">
    <property type="entry name" value="P-loop containing nucleotide triphosphate hydrolases"/>
    <property type="match status" value="1"/>
</dbReference>
<dbReference type="CDD" id="cd15831">
    <property type="entry name" value="BTAD"/>
    <property type="match status" value="1"/>
</dbReference>
<evidence type="ECO:0000256" key="3">
    <source>
        <dbReference type="PROSITE-ProRule" id="PRU01091"/>
    </source>
</evidence>
<dbReference type="InterPro" id="IPR027417">
    <property type="entry name" value="P-loop_NTPase"/>
</dbReference>
<evidence type="ECO:0000313" key="6">
    <source>
        <dbReference type="Proteomes" id="UP000572680"/>
    </source>
</evidence>
<dbReference type="Proteomes" id="UP000572680">
    <property type="component" value="Unassembled WGS sequence"/>
</dbReference>
<dbReference type="GO" id="GO:0006355">
    <property type="term" value="P:regulation of DNA-templated transcription"/>
    <property type="evidence" value="ECO:0007669"/>
    <property type="project" value="InterPro"/>
</dbReference>
<dbReference type="InterPro" id="IPR001867">
    <property type="entry name" value="OmpR/PhoB-type_DNA-bd"/>
</dbReference>
<accession>A0A7W3LV31</accession>
<dbReference type="Pfam" id="PF25872">
    <property type="entry name" value="HTH_77"/>
    <property type="match status" value="1"/>
</dbReference>
<dbReference type="SMART" id="SM01043">
    <property type="entry name" value="BTAD"/>
    <property type="match status" value="1"/>
</dbReference>
<dbReference type="InterPro" id="IPR016032">
    <property type="entry name" value="Sig_transdc_resp-reg_C-effctor"/>
</dbReference>
<keyword evidence="6" id="KW-1185">Reference proteome</keyword>
<dbReference type="AlphaFoldDB" id="A0A7W3LV31"/>
<dbReference type="InterPro" id="IPR058852">
    <property type="entry name" value="HTH_77"/>
</dbReference>
<dbReference type="PANTHER" id="PTHR47691:SF3">
    <property type="entry name" value="HTH-TYPE TRANSCRIPTIONAL REGULATOR RV0890C-RELATED"/>
    <property type="match status" value="1"/>
</dbReference>
<dbReference type="Gene3D" id="1.25.40.10">
    <property type="entry name" value="Tetratricopeptide repeat domain"/>
    <property type="match status" value="2"/>
</dbReference>
<dbReference type="Pfam" id="PF03704">
    <property type="entry name" value="BTAD"/>
    <property type="match status" value="1"/>
</dbReference>